<evidence type="ECO:0000313" key="3">
    <source>
        <dbReference type="Proteomes" id="UP001583186"/>
    </source>
</evidence>
<dbReference type="InterPro" id="IPR021950">
    <property type="entry name" value="Spt20"/>
</dbReference>
<feature type="compositionally biased region" description="Low complexity" evidence="1">
    <location>
        <begin position="1099"/>
        <end position="1108"/>
    </location>
</feature>
<feature type="region of interest" description="Disordered" evidence="1">
    <location>
        <begin position="19"/>
        <end position="74"/>
    </location>
</feature>
<dbReference type="Proteomes" id="UP001583186">
    <property type="component" value="Unassembled WGS sequence"/>
</dbReference>
<feature type="compositionally biased region" description="Low complexity" evidence="1">
    <location>
        <begin position="34"/>
        <end position="67"/>
    </location>
</feature>
<feature type="region of interest" description="Disordered" evidence="1">
    <location>
        <begin position="282"/>
        <end position="334"/>
    </location>
</feature>
<keyword evidence="3" id="KW-1185">Reference proteome</keyword>
<feature type="region of interest" description="Disordered" evidence="1">
    <location>
        <begin position="1167"/>
        <end position="1372"/>
    </location>
</feature>
<protein>
    <submittedName>
        <fullName evidence="2">Uncharacterized protein</fullName>
    </submittedName>
</protein>
<feature type="compositionally biased region" description="Acidic residues" evidence="1">
    <location>
        <begin position="1257"/>
        <end position="1268"/>
    </location>
</feature>
<feature type="compositionally biased region" description="Polar residues" evidence="1">
    <location>
        <begin position="401"/>
        <end position="427"/>
    </location>
</feature>
<feature type="compositionally biased region" description="Basic residues" evidence="1">
    <location>
        <begin position="1109"/>
        <end position="1118"/>
    </location>
</feature>
<feature type="compositionally biased region" description="Polar residues" evidence="1">
    <location>
        <begin position="958"/>
        <end position="969"/>
    </location>
</feature>
<name>A0ABR3YW29_9PEZI</name>
<feature type="compositionally biased region" description="Acidic residues" evidence="1">
    <location>
        <begin position="1179"/>
        <end position="1201"/>
    </location>
</feature>
<feature type="compositionally biased region" description="Low complexity" evidence="1">
    <location>
        <begin position="172"/>
        <end position="196"/>
    </location>
</feature>
<organism evidence="2 3">
    <name type="scientific">Sporothrix stenoceras</name>
    <dbReference type="NCBI Taxonomy" id="5173"/>
    <lineage>
        <taxon>Eukaryota</taxon>
        <taxon>Fungi</taxon>
        <taxon>Dikarya</taxon>
        <taxon>Ascomycota</taxon>
        <taxon>Pezizomycotina</taxon>
        <taxon>Sordariomycetes</taxon>
        <taxon>Sordariomycetidae</taxon>
        <taxon>Ophiostomatales</taxon>
        <taxon>Ophiostomataceae</taxon>
        <taxon>Sporothrix</taxon>
    </lineage>
</organism>
<feature type="region of interest" description="Disordered" evidence="1">
    <location>
        <begin position="944"/>
        <end position="1148"/>
    </location>
</feature>
<feature type="compositionally biased region" description="Low complexity" evidence="1">
    <location>
        <begin position="975"/>
        <end position="1010"/>
    </location>
</feature>
<feature type="region of interest" description="Disordered" evidence="1">
    <location>
        <begin position="610"/>
        <end position="648"/>
    </location>
</feature>
<evidence type="ECO:0000256" key="1">
    <source>
        <dbReference type="SAM" id="MobiDB-lite"/>
    </source>
</evidence>
<feature type="compositionally biased region" description="Polar residues" evidence="1">
    <location>
        <begin position="1359"/>
        <end position="1370"/>
    </location>
</feature>
<comment type="caution">
    <text evidence="2">The sequence shown here is derived from an EMBL/GenBank/DDBJ whole genome shotgun (WGS) entry which is preliminary data.</text>
</comment>
<proteinExistence type="predicted"/>
<dbReference type="EMBL" id="JAWCUI010000047">
    <property type="protein sequence ID" value="KAL1892092.1"/>
    <property type="molecule type" value="Genomic_DNA"/>
</dbReference>
<evidence type="ECO:0000313" key="2">
    <source>
        <dbReference type="EMBL" id="KAL1892092.1"/>
    </source>
</evidence>
<feature type="compositionally biased region" description="Acidic residues" evidence="1">
    <location>
        <begin position="289"/>
        <end position="303"/>
    </location>
</feature>
<feature type="region of interest" description="Disordered" evidence="1">
    <location>
        <begin position="172"/>
        <end position="211"/>
    </location>
</feature>
<gene>
    <name evidence="2" type="ORF">Sste5346_007247</name>
</gene>
<feature type="compositionally biased region" description="Basic and acidic residues" evidence="1">
    <location>
        <begin position="1245"/>
        <end position="1256"/>
    </location>
</feature>
<accession>A0ABR3YW29</accession>
<feature type="region of interest" description="Disordered" evidence="1">
    <location>
        <begin position="399"/>
        <end position="433"/>
    </location>
</feature>
<feature type="compositionally biased region" description="Low complexity" evidence="1">
    <location>
        <begin position="304"/>
        <end position="325"/>
    </location>
</feature>
<feature type="compositionally biased region" description="Low complexity" evidence="1">
    <location>
        <begin position="816"/>
        <end position="853"/>
    </location>
</feature>
<sequence>MAATSFDADAAVAALLSNNNRDQDPAAPTSFLVPLQQNKQYQKQHQQQEPPQLQQSTPQPQSSSPRLPDGPCNFVDLSHGSSGAQCGCRRFWSRSNNSIAATPMTPSFGPGAPVPPNNFFNASLAELDASQTGWCMCSHHACFHDHTPNGGSSLDRASITTSFFTTAAAPTGAPLSTSIKSSTPQPQLLLPSLSTSFPGQENERPKPQRAPLGTVQDLEQDLDQDLGQDLDQEESRQVEEIKFGDQALPDISFGFPSGVPAHLDSSFIAMIADAARESRDLTMAQAEAEAAEDEVATEDDEAPEAAVDTTPTRPAQQAPPSAAASIVGPPADHSIPDTLSWGPYNMSARGEVAVGAESIPTSTPHAGLLPPSQQPPPSTTTTTSYTSQVRYMQPFAGKGLQTLTPAPNSSGSPLRQLLEHQSSTSASRPLGPESLTNAVQAHEARLNKLENPSFSGEASSVSASFAATQAHEECLERHDQMDLRVTELESRIDEFERYHISNDNDAATVTASIVSTSASGAPLSTTTSINSCTSRPSLVTDPAILSQLQALQEHVSLLQQQALPSASRPWLLEVVFLPFPLKGVWVEAVQFGATDAVAAAAAAQRRQAGVASSSSGNADGDDEWTQPAQRADTPRLLPKACTPGRNIDRRLRSRGLVQTLTVRGADARSLQMAMATAFGPILRMMSLHDTVETRRQRRTSSSASAFSQFLGVQQSWVPLRKVHKDPRLRFLTRSEMLTPAIWDASFMTTSVVMKASGGHRLYVTQPDAYLQNRHAYTHGCSWQQLRELPQVQVDLGDNSFGIDDACWAWDSKLDEPPTASTSGSSSSASSSPLLSSSRMGRPSPSPFSRGTTPMSHARGQTPHRASYPSMAAPAPVPIPVAATGRSHSVSIGTTGSSEQFFTVAQSPMQHRLQQQPHLHQMAPRAGSPSAPITLRRSLSPFFSSSLASGSRRVPPPIRTTSVPVPQQAASPVMMRGASSGAVSRRRINSAGSNHAAASASVAPPVSSGVNKRSRRRSTRSPSFGGFWPRNTPRYSRSPSATPGPGPTAMWAVPAEEQQQLQQEMRQHRQQHPQQRVRGTTPFAYATPYSTTAADHPPTSASSIASGSGRRNKRQRQHRHENEQRYLRNSRHGSRGPMPSVMGLGNGAQQYYDDDDMIMAAYDSDDVDDFDFPMTQDGDKIDDDDEDDDEEDDIEVYEDEQDMLGLDEYVAQNHREHDHFYLQEQGRPPHGQLLPKDQPRPGIETDYDHDHDHNHDINDEDDEDDDDEDYIGHTFGGHHHHHHDNRGSTQDSQEDDEDESMSDDENMDPLSLSLFEDNIADEDEHQHQQQQQQQQQQIQSEQQHEQQPNELQEEEHHSDLSSQPSEYPSTRRSWRLAKTSVTHVHQHGQDNTIKRDHDNDAGIGFKIHEDGDAVNL</sequence>
<feature type="compositionally biased region" description="Low complexity" evidence="1">
    <location>
        <begin position="1327"/>
        <end position="1340"/>
    </location>
</feature>
<reference evidence="2 3" key="1">
    <citation type="journal article" date="2024" name="IMA Fungus">
        <title>IMA Genome - F19 : A genome assembly and annotation guide to empower mycologists, including annotated draft genome sequences of Ceratocystis pirilliformis, Diaporthe australafricana, Fusarium ophioides, Paecilomyces lecythidis, and Sporothrix stenoceras.</title>
        <authorList>
            <person name="Aylward J."/>
            <person name="Wilson A.M."/>
            <person name="Visagie C.M."/>
            <person name="Spraker J."/>
            <person name="Barnes I."/>
            <person name="Buitendag C."/>
            <person name="Ceriani C."/>
            <person name="Del Mar Angel L."/>
            <person name="du Plessis D."/>
            <person name="Fuchs T."/>
            <person name="Gasser K."/>
            <person name="Kramer D."/>
            <person name="Li W."/>
            <person name="Munsamy K."/>
            <person name="Piso A."/>
            <person name="Price J.L."/>
            <person name="Sonnekus B."/>
            <person name="Thomas C."/>
            <person name="van der Nest A."/>
            <person name="van Dijk A."/>
            <person name="van Heerden A."/>
            <person name="van Vuuren N."/>
            <person name="Yilmaz N."/>
            <person name="Duong T.A."/>
            <person name="van der Merwe N.A."/>
            <person name="Wingfield M.J."/>
            <person name="Wingfield B.D."/>
        </authorList>
    </citation>
    <scope>NUCLEOTIDE SEQUENCE [LARGE SCALE GENOMIC DNA]</scope>
    <source>
        <strain evidence="2 3">CMW 5346</strain>
    </source>
</reference>
<dbReference type="PANTHER" id="PTHR13526:SF8">
    <property type="entry name" value="TRANSCRIPTION FACTOR SPT20 HOMOLOG"/>
    <property type="match status" value="1"/>
</dbReference>
<feature type="region of interest" description="Disordered" evidence="1">
    <location>
        <begin position="359"/>
        <end position="384"/>
    </location>
</feature>
<feature type="region of interest" description="Disordered" evidence="1">
    <location>
        <begin position="813"/>
        <end position="872"/>
    </location>
</feature>
<feature type="compositionally biased region" description="Acidic residues" evidence="1">
    <location>
        <begin position="1291"/>
        <end position="1306"/>
    </location>
</feature>
<dbReference type="PANTHER" id="PTHR13526">
    <property type="entry name" value="TRANSCRIPTION FACTOR SPT20 HOMOLOG"/>
    <property type="match status" value="1"/>
</dbReference>